<evidence type="ECO:0000313" key="2">
    <source>
        <dbReference type="EMBL" id="PQJ62285.1"/>
    </source>
</evidence>
<dbReference type="RefSeq" id="WP_105062101.1">
    <property type="nucleotide sequence ID" value="NZ_MSCJ01000003.1"/>
</dbReference>
<dbReference type="Proteomes" id="UP000238730">
    <property type="component" value="Unassembled WGS sequence"/>
</dbReference>
<accession>A0A2S7VK27</accession>
<dbReference type="GO" id="GO:0016747">
    <property type="term" value="F:acyltransferase activity, transferring groups other than amino-acyl groups"/>
    <property type="evidence" value="ECO:0007669"/>
    <property type="project" value="InterPro"/>
</dbReference>
<evidence type="ECO:0000313" key="3">
    <source>
        <dbReference type="Proteomes" id="UP000238730"/>
    </source>
</evidence>
<dbReference type="EMBL" id="MSCJ01000003">
    <property type="protein sequence ID" value="PQJ62285.1"/>
    <property type="molecule type" value="Genomic_DNA"/>
</dbReference>
<dbReference type="CDD" id="cd04301">
    <property type="entry name" value="NAT_SF"/>
    <property type="match status" value="1"/>
</dbReference>
<dbReference type="OrthoDB" id="336415at2"/>
<dbReference type="InterPro" id="IPR016181">
    <property type="entry name" value="Acyl_CoA_acyltransferase"/>
</dbReference>
<protein>
    <recommendedName>
        <fullName evidence="1">N-acetyltransferase domain-containing protein</fullName>
    </recommendedName>
</protein>
<sequence>MYGDKKDKTIIYRGIRNRDAETIADIMSMPGVTHGLSSIPYTSESIVKSMIDDITNKHWIIAENEGKAIGFIYLNWPNGRWRRVSSLAMGVSDEFVSQGIGYGLLQRALQVGFDYLDFERIELVVYQDNISAISIYKKSGMVHEGKREEQVIRNGIYYDSYLMGITRSQYKQSVKTTNFNY</sequence>
<dbReference type="AlphaFoldDB" id="A0A2S7VK27"/>
<name>A0A2S7VK27_PHOAN</name>
<dbReference type="Pfam" id="PF13302">
    <property type="entry name" value="Acetyltransf_3"/>
    <property type="match status" value="1"/>
</dbReference>
<dbReference type="PROSITE" id="PS51186">
    <property type="entry name" value="GNAT"/>
    <property type="match status" value="1"/>
</dbReference>
<dbReference type="PANTHER" id="PTHR43415">
    <property type="entry name" value="SPERMIDINE N(1)-ACETYLTRANSFERASE"/>
    <property type="match status" value="1"/>
</dbReference>
<comment type="caution">
    <text evidence="2">The sequence shown here is derived from an EMBL/GenBank/DDBJ whole genome shotgun (WGS) entry which is preliminary data.</text>
</comment>
<feature type="domain" description="N-acetyltransferase" evidence="1">
    <location>
        <begin position="10"/>
        <end position="168"/>
    </location>
</feature>
<dbReference type="Gene3D" id="3.40.630.30">
    <property type="match status" value="1"/>
</dbReference>
<dbReference type="SUPFAM" id="SSF55729">
    <property type="entry name" value="Acyl-CoA N-acyltransferases (Nat)"/>
    <property type="match status" value="1"/>
</dbReference>
<organism evidence="2 3">
    <name type="scientific">Photobacterium angustum</name>
    <dbReference type="NCBI Taxonomy" id="661"/>
    <lineage>
        <taxon>Bacteria</taxon>
        <taxon>Pseudomonadati</taxon>
        <taxon>Pseudomonadota</taxon>
        <taxon>Gammaproteobacteria</taxon>
        <taxon>Vibrionales</taxon>
        <taxon>Vibrionaceae</taxon>
        <taxon>Photobacterium</taxon>
    </lineage>
</organism>
<evidence type="ECO:0000259" key="1">
    <source>
        <dbReference type="PROSITE" id="PS51186"/>
    </source>
</evidence>
<dbReference type="PANTHER" id="PTHR43415:SF3">
    <property type="entry name" value="GNAT-FAMILY ACETYLTRANSFERASE"/>
    <property type="match status" value="1"/>
</dbReference>
<reference evidence="2 3" key="1">
    <citation type="submission" date="2016-12" db="EMBL/GenBank/DDBJ databases">
        <title>Diversity of luminous bacteria.</title>
        <authorList>
            <person name="Yoshizawa S."/>
            <person name="Kogure K."/>
        </authorList>
    </citation>
    <scope>NUCLEOTIDE SEQUENCE [LARGE SCALE GENOMIC DNA]</scope>
    <source>
        <strain evidence="2 3">LC1-200</strain>
    </source>
</reference>
<gene>
    <name evidence="2" type="ORF">BTO08_18775</name>
</gene>
<proteinExistence type="predicted"/>
<dbReference type="InterPro" id="IPR000182">
    <property type="entry name" value="GNAT_dom"/>
</dbReference>